<comment type="caution">
    <text evidence="2">The sequence shown here is derived from an EMBL/GenBank/DDBJ whole genome shotgun (WGS) entry which is preliminary data.</text>
</comment>
<evidence type="ECO:0000256" key="1">
    <source>
        <dbReference type="SAM" id="SignalP"/>
    </source>
</evidence>
<gene>
    <name evidence="2" type="ORF">CGLO_09850</name>
</gene>
<dbReference type="AlphaFoldDB" id="T0K5E8"/>
<keyword evidence="1" id="KW-0732">Signal</keyword>
<reference evidence="3" key="1">
    <citation type="journal article" date="2013" name="Mol. Plant Microbe Interact.">
        <title>Global aspects of pacC regulation of pathogenicity genes in Colletotrichum gloeosporioides as revealed by transcriptome analysis.</title>
        <authorList>
            <person name="Alkan N."/>
            <person name="Meng X."/>
            <person name="Friedlander G."/>
            <person name="Reuveni E."/>
            <person name="Sukno S."/>
            <person name="Sherman A."/>
            <person name="Thon M."/>
            <person name="Fluhr R."/>
            <person name="Prusky D."/>
        </authorList>
    </citation>
    <scope>NUCLEOTIDE SEQUENCE [LARGE SCALE GENOMIC DNA]</scope>
    <source>
        <strain evidence="3">Cg-14</strain>
    </source>
</reference>
<evidence type="ECO:0008006" key="4">
    <source>
        <dbReference type="Google" id="ProtNLM"/>
    </source>
</evidence>
<accession>T0K5E8</accession>
<dbReference type="EMBL" id="AMYD01001983">
    <property type="protein sequence ID" value="EQB50687.1"/>
    <property type="molecule type" value="Genomic_DNA"/>
</dbReference>
<evidence type="ECO:0000313" key="2">
    <source>
        <dbReference type="EMBL" id="EQB50687.1"/>
    </source>
</evidence>
<dbReference type="Proteomes" id="UP000015530">
    <property type="component" value="Unassembled WGS sequence"/>
</dbReference>
<dbReference type="HOGENOM" id="CLU_2454598_0_0_1"/>
<organism evidence="2 3">
    <name type="scientific">Colletotrichum gloeosporioides (strain Cg-14)</name>
    <name type="common">Anthracnose fungus</name>
    <name type="synonym">Glomerella cingulata</name>
    <dbReference type="NCBI Taxonomy" id="1237896"/>
    <lineage>
        <taxon>Eukaryota</taxon>
        <taxon>Fungi</taxon>
        <taxon>Dikarya</taxon>
        <taxon>Ascomycota</taxon>
        <taxon>Pezizomycotina</taxon>
        <taxon>Sordariomycetes</taxon>
        <taxon>Hypocreomycetidae</taxon>
        <taxon>Glomerellales</taxon>
        <taxon>Glomerellaceae</taxon>
        <taxon>Colletotrichum</taxon>
        <taxon>Colletotrichum gloeosporioides species complex</taxon>
    </lineage>
</organism>
<feature type="chain" id="PRO_5004565778" description="Secreted protein" evidence="1">
    <location>
        <begin position="29"/>
        <end position="89"/>
    </location>
</feature>
<sequence>MAFSTIAQRVFFGGLIPWLFMLDGVVEAPATEDSIRSSAGIDARQAWTPRGSMDQRMHRAGRLKGKEASDAACHLPATSSRIWVMPLPR</sequence>
<feature type="signal peptide" evidence="1">
    <location>
        <begin position="1"/>
        <end position="28"/>
    </location>
</feature>
<evidence type="ECO:0000313" key="3">
    <source>
        <dbReference type="Proteomes" id="UP000015530"/>
    </source>
</evidence>
<protein>
    <recommendedName>
        <fullName evidence="4">Secreted protein</fullName>
    </recommendedName>
</protein>
<proteinExistence type="predicted"/>
<name>T0K5E8_COLGC</name>